<dbReference type="Proteomes" id="UP000474024">
    <property type="component" value="Unassembled WGS sequence"/>
</dbReference>
<evidence type="ECO:0000256" key="4">
    <source>
        <dbReference type="ARBA" id="ARBA00022692"/>
    </source>
</evidence>
<evidence type="ECO:0000313" key="12">
    <source>
        <dbReference type="EMBL" id="MST75590.1"/>
    </source>
</evidence>
<dbReference type="Pfam" id="PF02457">
    <property type="entry name" value="DAC"/>
    <property type="match status" value="1"/>
</dbReference>
<evidence type="ECO:0000256" key="8">
    <source>
        <dbReference type="ARBA" id="ARBA00022989"/>
    </source>
</evidence>
<name>A0A6L5YT08_9FIRM</name>
<keyword evidence="6 10" id="KW-0547">Nucleotide-binding</keyword>
<dbReference type="InterPro" id="IPR003390">
    <property type="entry name" value="DNA_integrity_scan_DisA_N"/>
</dbReference>
<comment type="function">
    <text evidence="10">Catalyzes the condensation of 2 ATP molecules into cyclic di-AMP (c-di-AMP), a second messenger used to regulate differing processes in different bacteria.</text>
</comment>
<comment type="subunit">
    <text evidence="10">Probably a homodimer.</text>
</comment>
<evidence type="ECO:0000313" key="13">
    <source>
        <dbReference type="Proteomes" id="UP000474024"/>
    </source>
</evidence>
<reference evidence="12 13" key="1">
    <citation type="submission" date="2019-08" db="EMBL/GenBank/DDBJ databases">
        <title>In-depth cultivation of the pig gut microbiome towards novel bacterial diversity and tailored functional studies.</title>
        <authorList>
            <person name="Wylensek D."/>
            <person name="Hitch T.C.A."/>
            <person name="Clavel T."/>
        </authorList>
    </citation>
    <scope>NUCLEOTIDE SEQUENCE [LARGE SCALE GENOMIC DNA]</scope>
    <source>
        <strain evidence="12 13">MUC/MUC-530-WT-4D</strain>
    </source>
</reference>
<keyword evidence="3 10" id="KW-0808">Transferase</keyword>
<dbReference type="GO" id="GO:0006171">
    <property type="term" value="P:cAMP biosynthetic process"/>
    <property type="evidence" value="ECO:0007669"/>
    <property type="project" value="InterPro"/>
</dbReference>
<evidence type="ECO:0000256" key="6">
    <source>
        <dbReference type="ARBA" id="ARBA00022741"/>
    </source>
</evidence>
<dbReference type="PANTHER" id="PTHR34185:SF1">
    <property type="entry name" value="DIADENYLATE CYCLASE"/>
    <property type="match status" value="1"/>
</dbReference>
<evidence type="ECO:0000256" key="10">
    <source>
        <dbReference type="HAMAP-Rule" id="MF_01499"/>
    </source>
</evidence>
<keyword evidence="8 10" id="KW-1133">Transmembrane helix</keyword>
<comment type="caution">
    <text evidence="12">The sequence shown here is derived from an EMBL/GenBank/DDBJ whole genome shotgun (WGS) entry which is preliminary data.</text>
</comment>
<feature type="transmembrane region" description="Helical" evidence="10">
    <location>
        <begin position="26"/>
        <end position="48"/>
    </location>
</feature>
<dbReference type="InterPro" id="IPR050338">
    <property type="entry name" value="DisA"/>
</dbReference>
<dbReference type="PIRSF" id="PIRSF004793">
    <property type="entry name" value="UCP004793"/>
    <property type="match status" value="1"/>
</dbReference>
<dbReference type="Pfam" id="PF19293">
    <property type="entry name" value="CdaA_N"/>
    <property type="match status" value="1"/>
</dbReference>
<feature type="domain" description="DAC" evidence="11">
    <location>
        <begin position="98"/>
        <end position="262"/>
    </location>
</feature>
<keyword evidence="9 10" id="KW-0472">Membrane</keyword>
<keyword evidence="5 10" id="KW-0548">Nucleotidyltransferase</keyword>
<dbReference type="Gene3D" id="3.40.1700.10">
    <property type="entry name" value="DNA integrity scanning protein, DisA, N-terminal domain"/>
    <property type="match status" value="1"/>
</dbReference>
<comment type="similarity">
    <text evidence="10">Belongs to the adenylate cyclase family. DacA/CdaA subfamily.</text>
</comment>
<dbReference type="GO" id="GO:0106408">
    <property type="term" value="F:diadenylate cyclase activity"/>
    <property type="evidence" value="ECO:0007669"/>
    <property type="project" value="UniProtKB-EC"/>
</dbReference>
<keyword evidence="4 10" id="KW-0812">Transmembrane</keyword>
<dbReference type="HAMAP" id="MF_01499">
    <property type="entry name" value="DacA"/>
    <property type="match status" value="1"/>
</dbReference>
<comment type="caution">
    <text evidence="10">Lacks conserved residue(s) required for the propagation of feature annotation.</text>
</comment>
<proteinExistence type="inferred from homology"/>
<dbReference type="SUPFAM" id="SSF143597">
    <property type="entry name" value="YojJ-like"/>
    <property type="match status" value="1"/>
</dbReference>
<dbReference type="GO" id="GO:0005524">
    <property type="term" value="F:ATP binding"/>
    <property type="evidence" value="ECO:0007669"/>
    <property type="project" value="UniProtKB-UniRule"/>
</dbReference>
<accession>A0A6L5YT08</accession>
<evidence type="ECO:0000256" key="9">
    <source>
        <dbReference type="ARBA" id="ARBA00023136"/>
    </source>
</evidence>
<gene>
    <name evidence="10" type="primary">dacA</name>
    <name evidence="12" type="ORF">FYJ75_11270</name>
</gene>
<comment type="catalytic activity">
    <reaction evidence="1 10">
        <text>2 ATP = 3',3'-c-di-AMP + 2 diphosphate</text>
        <dbReference type="Rhea" id="RHEA:35655"/>
        <dbReference type="ChEBI" id="CHEBI:30616"/>
        <dbReference type="ChEBI" id="CHEBI:33019"/>
        <dbReference type="ChEBI" id="CHEBI:71500"/>
        <dbReference type="EC" id="2.7.7.85"/>
    </reaction>
</comment>
<organism evidence="12 13">
    <name type="scientific">Roseburia porci</name>
    <dbReference type="NCBI Taxonomy" id="2605790"/>
    <lineage>
        <taxon>Bacteria</taxon>
        <taxon>Bacillati</taxon>
        <taxon>Bacillota</taxon>
        <taxon>Clostridia</taxon>
        <taxon>Lachnospirales</taxon>
        <taxon>Lachnospiraceae</taxon>
        <taxon>Roseburia</taxon>
    </lineage>
</organism>
<dbReference type="NCBIfam" id="TIGR00159">
    <property type="entry name" value="diadenylate cyclase CdaA"/>
    <property type="match status" value="1"/>
</dbReference>
<keyword evidence="2 10" id="KW-1003">Cell membrane</keyword>
<protein>
    <recommendedName>
        <fullName evidence="10">Diadenylate cyclase</fullName>
        <shortName evidence="10">DAC</shortName>
        <ecNumber evidence="10">2.7.7.85</ecNumber>
    </recommendedName>
    <alternativeName>
        <fullName evidence="10">Cyclic-di-AMP synthase</fullName>
        <shortName evidence="10">c-di-AMP synthase</shortName>
    </alternativeName>
</protein>
<evidence type="ECO:0000256" key="1">
    <source>
        <dbReference type="ARBA" id="ARBA00000877"/>
    </source>
</evidence>
<dbReference type="InterPro" id="IPR034701">
    <property type="entry name" value="CdaA"/>
</dbReference>
<dbReference type="RefSeq" id="WP_154430557.1">
    <property type="nucleotide sequence ID" value="NZ_VUNI01000021.1"/>
</dbReference>
<evidence type="ECO:0000256" key="3">
    <source>
        <dbReference type="ARBA" id="ARBA00022679"/>
    </source>
</evidence>
<dbReference type="InterPro" id="IPR014046">
    <property type="entry name" value="C-di-AMP_synthase"/>
</dbReference>
<dbReference type="EMBL" id="VUNI01000021">
    <property type="protein sequence ID" value="MST75590.1"/>
    <property type="molecule type" value="Genomic_DNA"/>
</dbReference>
<dbReference type="InterPro" id="IPR036888">
    <property type="entry name" value="DNA_integrity_DisA_N_sf"/>
</dbReference>
<evidence type="ECO:0000259" key="11">
    <source>
        <dbReference type="PROSITE" id="PS51794"/>
    </source>
</evidence>
<feature type="transmembrane region" description="Helical" evidence="10">
    <location>
        <begin position="55"/>
        <end position="73"/>
    </location>
</feature>
<evidence type="ECO:0000256" key="5">
    <source>
        <dbReference type="ARBA" id="ARBA00022695"/>
    </source>
</evidence>
<evidence type="ECO:0000256" key="7">
    <source>
        <dbReference type="ARBA" id="ARBA00022840"/>
    </source>
</evidence>
<dbReference type="InterPro" id="IPR045585">
    <property type="entry name" value="CdaA_N"/>
</dbReference>
<keyword evidence="13" id="KW-1185">Reference proteome</keyword>
<dbReference type="EC" id="2.7.7.85" evidence="10"/>
<dbReference type="PROSITE" id="PS51794">
    <property type="entry name" value="DAC"/>
    <property type="match status" value="1"/>
</dbReference>
<dbReference type="FunFam" id="3.40.1700.10:FF:000002">
    <property type="entry name" value="Diadenylate cyclase"/>
    <property type="match status" value="1"/>
</dbReference>
<sequence>MNGIFETLQMFNESIHNNYNLPDIHIGPTDCVEILIISFLFYHVLLWIKNTRAWNLFKGIIVLLIFVLVAAIFQMNTILWLAQNTFNVGVIALVIIFQPELRRALENLGTRNILGNLFSLNKTDEAKFSDRTIDELVKASYAMGKVKTGALIVIEDDIKLDEYIRTGIDVDALVSSQLLINIFEKNTPLHDGAVIMRGDRVVSATCYLPLSDSLTLSKDLGTRHRAAVGVSEVSDSLTIVVSEETGKVSVAMRGQIYHNVDADFLRDKLKYMQNRNHEATRLELLKRRLLNAKKDTKKADE</sequence>
<dbReference type="PANTHER" id="PTHR34185">
    <property type="entry name" value="DIADENYLATE CYCLASE"/>
    <property type="match status" value="1"/>
</dbReference>
<dbReference type="AlphaFoldDB" id="A0A6L5YT08"/>
<dbReference type="GO" id="GO:0004016">
    <property type="term" value="F:adenylate cyclase activity"/>
    <property type="evidence" value="ECO:0007669"/>
    <property type="project" value="UniProtKB-UniRule"/>
</dbReference>
<keyword evidence="7 10" id="KW-0067">ATP-binding</keyword>
<evidence type="ECO:0000256" key="2">
    <source>
        <dbReference type="ARBA" id="ARBA00022475"/>
    </source>
</evidence>